<evidence type="ECO:0000259" key="1">
    <source>
        <dbReference type="PROSITE" id="PS51186"/>
    </source>
</evidence>
<dbReference type="EMBL" id="NCTK01000002">
    <property type="protein sequence ID" value="OYQ09103.1"/>
    <property type="molecule type" value="Genomic_DNA"/>
</dbReference>
<dbReference type="GO" id="GO:0008999">
    <property type="term" value="F:protein-N-terminal-alanine acetyltransferase activity"/>
    <property type="evidence" value="ECO:0007669"/>
    <property type="project" value="TreeGrafter"/>
</dbReference>
<accession>A0AAP7ZHG0</accession>
<dbReference type="SUPFAM" id="SSF55729">
    <property type="entry name" value="Acyl-CoA N-acyltransferases (Nat)"/>
    <property type="match status" value="1"/>
</dbReference>
<dbReference type="Proteomes" id="UP000216164">
    <property type="component" value="Unassembled WGS sequence"/>
</dbReference>
<sequence>MRIDATPESGHPGISLRQLERTDLDAWFAYLSNPDVIQHTSWNLRSENDLKPMFDGFEAPDAQSIRRLAIVENAGGNLIGTIGFHTISDAHHTAEIAYDLAPSHWGKGIATAACAAVTRWAFIAYGFVRIQGTVLTSNLPSAQVLRKCGYRYEGILRSYRRVRGTPGDFNCYARLASD</sequence>
<dbReference type="Pfam" id="PF13302">
    <property type="entry name" value="Acetyltransf_3"/>
    <property type="match status" value="1"/>
</dbReference>
<gene>
    <name evidence="2" type="ORF">B7R77_19165</name>
</gene>
<evidence type="ECO:0000313" key="3">
    <source>
        <dbReference type="Proteomes" id="UP000216164"/>
    </source>
</evidence>
<dbReference type="AlphaFoldDB" id="A0AAP7ZHG0"/>
<dbReference type="PANTHER" id="PTHR43792">
    <property type="entry name" value="GNAT FAMILY, PUTATIVE (AFU_ORTHOLOGUE AFUA_3G00765)-RELATED-RELATED"/>
    <property type="match status" value="1"/>
</dbReference>
<dbReference type="InterPro" id="IPR016181">
    <property type="entry name" value="Acyl_CoA_acyltransferase"/>
</dbReference>
<dbReference type="GO" id="GO:0005737">
    <property type="term" value="C:cytoplasm"/>
    <property type="evidence" value="ECO:0007669"/>
    <property type="project" value="TreeGrafter"/>
</dbReference>
<comment type="caution">
    <text evidence="2">The sequence shown here is derived from an EMBL/GenBank/DDBJ whole genome shotgun (WGS) entry which is preliminary data.</text>
</comment>
<organism evidence="2 3">
    <name type="scientific">Ralstonia solanacearum K60</name>
    <dbReference type="NCBI Taxonomy" id="1091042"/>
    <lineage>
        <taxon>Bacteria</taxon>
        <taxon>Pseudomonadati</taxon>
        <taxon>Pseudomonadota</taxon>
        <taxon>Betaproteobacteria</taxon>
        <taxon>Burkholderiales</taxon>
        <taxon>Burkholderiaceae</taxon>
        <taxon>Ralstonia</taxon>
        <taxon>Ralstonia solanacearum species complex</taxon>
    </lineage>
</organism>
<name>A0AAP7ZHG0_RALSL</name>
<dbReference type="InterPro" id="IPR000182">
    <property type="entry name" value="GNAT_dom"/>
</dbReference>
<reference evidence="2 3" key="1">
    <citation type="submission" date="2017-04" db="EMBL/GenBank/DDBJ databases">
        <title>Genome Announcement: Closed genomes of Ralstonia solanacearum strains K60, UW551, and UW700.</title>
        <authorList>
            <person name="Hayes M."/>
            <person name="Macintyre A.M."/>
            <person name="Allen C."/>
        </authorList>
    </citation>
    <scope>NUCLEOTIDE SEQUENCE [LARGE SCALE GENOMIC DNA]</scope>
    <source>
        <strain evidence="2 3">UW25</strain>
    </source>
</reference>
<proteinExistence type="predicted"/>
<dbReference type="RefSeq" id="WP_094394476.1">
    <property type="nucleotide sequence ID" value="NZ_NCTK01000002.1"/>
</dbReference>
<dbReference type="Gene3D" id="3.40.630.30">
    <property type="match status" value="1"/>
</dbReference>
<dbReference type="CDD" id="cd04301">
    <property type="entry name" value="NAT_SF"/>
    <property type="match status" value="1"/>
</dbReference>
<evidence type="ECO:0000313" key="2">
    <source>
        <dbReference type="EMBL" id="OYQ09103.1"/>
    </source>
</evidence>
<feature type="domain" description="N-acetyltransferase" evidence="1">
    <location>
        <begin position="14"/>
        <end position="172"/>
    </location>
</feature>
<dbReference type="PROSITE" id="PS51186">
    <property type="entry name" value="GNAT"/>
    <property type="match status" value="1"/>
</dbReference>
<dbReference type="PANTHER" id="PTHR43792:SF9">
    <property type="entry name" value="RIBOSOMAL-PROTEIN-ALANINE ACETYLTRANSFERASE"/>
    <property type="match status" value="1"/>
</dbReference>
<protein>
    <submittedName>
        <fullName evidence="2">GNAT family N-acetyltransferase</fullName>
    </submittedName>
</protein>
<dbReference type="InterPro" id="IPR051531">
    <property type="entry name" value="N-acetyltransferase"/>
</dbReference>